<keyword evidence="3" id="KW-1185">Reference proteome</keyword>
<proteinExistence type="predicted"/>
<evidence type="ECO:0000313" key="3">
    <source>
        <dbReference type="Proteomes" id="UP000190774"/>
    </source>
</evidence>
<gene>
    <name evidence="2" type="ORF">SAMN02745166_04001</name>
</gene>
<dbReference type="STRING" id="48467.SAMN02745166_04001"/>
<reference evidence="3" key="1">
    <citation type="submission" date="2017-02" db="EMBL/GenBank/DDBJ databases">
        <authorList>
            <person name="Varghese N."/>
            <person name="Submissions S."/>
        </authorList>
    </citation>
    <scope>NUCLEOTIDE SEQUENCE [LARGE SCALE GENOMIC DNA]</scope>
    <source>
        <strain evidence="3">ATCC 700200</strain>
    </source>
</reference>
<evidence type="ECO:0000256" key="1">
    <source>
        <dbReference type="SAM" id="Phobius"/>
    </source>
</evidence>
<name>A0A1T4YQQ0_9BACT</name>
<dbReference type="RefSeq" id="WP_176159550.1">
    <property type="nucleotide sequence ID" value="NZ_FUYE01000016.1"/>
</dbReference>
<keyword evidence="1" id="KW-0812">Transmembrane</keyword>
<evidence type="ECO:0000313" key="2">
    <source>
        <dbReference type="EMBL" id="SKB04174.1"/>
    </source>
</evidence>
<dbReference type="AlphaFoldDB" id="A0A1T4YQQ0"/>
<protein>
    <submittedName>
        <fullName evidence="2">Uncharacterized protein</fullName>
    </submittedName>
</protein>
<accession>A0A1T4YQQ0</accession>
<dbReference type="EMBL" id="FUYE01000016">
    <property type="protein sequence ID" value="SKB04174.1"/>
    <property type="molecule type" value="Genomic_DNA"/>
</dbReference>
<keyword evidence="1" id="KW-0472">Membrane</keyword>
<sequence length="57" mass="6190">MKSFFFWLSVALGIGALMGSILRPGVLEIVIVIAALNGLFYGLRSFKSRKADPKVSC</sequence>
<organism evidence="2 3">
    <name type="scientific">Prosthecobacter debontii</name>
    <dbReference type="NCBI Taxonomy" id="48467"/>
    <lineage>
        <taxon>Bacteria</taxon>
        <taxon>Pseudomonadati</taxon>
        <taxon>Verrucomicrobiota</taxon>
        <taxon>Verrucomicrobiia</taxon>
        <taxon>Verrucomicrobiales</taxon>
        <taxon>Verrucomicrobiaceae</taxon>
        <taxon>Prosthecobacter</taxon>
    </lineage>
</organism>
<dbReference type="Proteomes" id="UP000190774">
    <property type="component" value="Unassembled WGS sequence"/>
</dbReference>
<feature type="transmembrane region" description="Helical" evidence="1">
    <location>
        <begin position="29"/>
        <end position="46"/>
    </location>
</feature>
<keyword evidence="1" id="KW-1133">Transmembrane helix</keyword>